<evidence type="ECO:0000256" key="5">
    <source>
        <dbReference type="ARBA" id="ARBA00022989"/>
    </source>
</evidence>
<evidence type="ECO:0000256" key="4">
    <source>
        <dbReference type="ARBA" id="ARBA00022692"/>
    </source>
</evidence>
<organism evidence="10 11">
    <name type="scientific">Parazoarcus communis</name>
    <dbReference type="NCBI Taxonomy" id="41977"/>
    <lineage>
        <taxon>Bacteria</taxon>
        <taxon>Pseudomonadati</taxon>
        <taxon>Pseudomonadota</taxon>
        <taxon>Betaproteobacteria</taxon>
        <taxon>Rhodocyclales</taxon>
        <taxon>Zoogloeaceae</taxon>
        <taxon>Parazoarcus</taxon>
    </lineage>
</organism>
<dbReference type="Proteomes" id="UP000244930">
    <property type="component" value="Chromosome"/>
</dbReference>
<keyword evidence="6 7" id="KW-0472">Membrane</keyword>
<dbReference type="PANTHER" id="PTHR43840">
    <property type="entry name" value="MITOCHONDRIAL METAL TRANSPORTER 1-RELATED"/>
    <property type="match status" value="1"/>
</dbReference>
<dbReference type="GO" id="GO:0015086">
    <property type="term" value="F:cadmium ion transmembrane transporter activity"/>
    <property type="evidence" value="ECO:0007669"/>
    <property type="project" value="TreeGrafter"/>
</dbReference>
<feature type="transmembrane region" description="Helical" evidence="7">
    <location>
        <begin position="108"/>
        <end position="127"/>
    </location>
</feature>
<dbReference type="KEGG" id="acom:CEW83_09010"/>
<keyword evidence="4 7" id="KW-0812">Transmembrane</keyword>
<dbReference type="GO" id="GO:0015341">
    <property type="term" value="F:zinc efflux antiporter activity"/>
    <property type="evidence" value="ECO:0007669"/>
    <property type="project" value="TreeGrafter"/>
</dbReference>
<feature type="transmembrane region" description="Helical" evidence="7">
    <location>
        <begin position="40"/>
        <end position="57"/>
    </location>
</feature>
<sequence length="287" mass="30857">MEARHYFWLATAAAVVTILLKTLAWWTTGSIGLLSDAMESFVNLAGASFALWMITIAKCPPDEDHPLGHGKAEYFSAGFEGVLIFGAAGAIIWSAVERLFSPMPLESIGVGLAFSILSSLLNLGVAISLGRAAVRLRSIALEGSSRHLMTDVWTSAGVVVGLILASTTGWLWLDAIVAILVGLHILSEGWGLIRSSAHGLMDAALPGEMIETIEGVLRGFAERGVEYADLRTRRAGAASFVYVDVLVPRDWNIVRTHDTLDEIELAIQRAVPGAHAFTHPEPRKSET</sequence>
<name>A0A2U8GVB7_9RHOO</name>
<dbReference type="InterPro" id="IPR027470">
    <property type="entry name" value="Cation_efflux_CTD"/>
</dbReference>
<keyword evidence="3" id="KW-0813">Transport</keyword>
<dbReference type="InterPro" id="IPR058533">
    <property type="entry name" value="Cation_efflux_TM"/>
</dbReference>
<dbReference type="Gene3D" id="1.20.1510.10">
    <property type="entry name" value="Cation efflux protein transmembrane domain"/>
    <property type="match status" value="1"/>
</dbReference>
<feature type="transmembrane region" description="Helical" evidence="7">
    <location>
        <begin position="148"/>
        <end position="165"/>
    </location>
</feature>
<evidence type="ECO:0000259" key="8">
    <source>
        <dbReference type="Pfam" id="PF01545"/>
    </source>
</evidence>
<evidence type="ECO:0000256" key="6">
    <source>
        <dbReference type="ARBA" id="ARBA00023136"/>
    </source>
</evidence>
<dbReference type="SUPFAM" id="SSF160240">
    <property type="entry name" value="Cation efflux protein cytoplasmic domain-like"/>
    <property type="match status" value="1"/>
</dbReference>
<evidence type="ECO:0000259" key="9">
    <source>
        <dbReference type="Pfam" id="PF16916"/>
    </source>
</evidence>
<dbReference type="Gene3D" id="3.30.70.1350">
    <property type="entry name" value="Cation efflux protein, cytoplasmic domain"/>
    <property type="match status" value="1"/>
</dbReference>
<reference evidence="10 11" key="1">
    <citation type="submission" date="2017-06" db="EMBL/GenBank/DDBJ databases">
        <title>Azoarcus.</title>
        <authorList>
            <person name="Woo J.-H."/>
            <person name="Kim H.-S."/>
        </authorList>
    </citation>
    <scope>NUCLEOTIDE SEQUENCE [LARGE SCALE GENOMIC DNA]</scope>
    <source>
        <strain evidence="10 11">TSPY31</strain>
    </source>
</reference>
<gene>
    <name evidence="10" type="ORF">CEW83_09010</name>
</gene>
<dbReference type="PANTHER" id="PTHR43840:SF15">
    <property type="entry name" value="MITOCHONDRIAL METAL TRANSPORTER 1-RELATED"/>
    <property type="match status" value="1"/>
</dbReference>
<evidence type="ECO:0000256" key="1">
    <source>
        <dbReference type="ARBA" id="ARBA00004141"/>
    </source>
</evidence>
<proteinExistence type="inferred from homology"/>
<dbReference type="InterPro" id="IPR002524">
    <property type="entry name" value="Cation_efflux"/>
</dbReference>
<dbReference type="EMBL" id="CP022187">
    <property type="protein sequence ID" value="AWI77602.1"/>
    <property type="molecule type" value="Genomic_DNA"/>
</dbReference>
<keyword evidence="5 7" id="KW-1133">Transmembrane helix</keyword>
<keyword evidence="11" id="KW-1185">Reference proteome</keyword>
<dbReference type="AlphaFoldDB" id="A0A2U8GVB7"/>
<accession>A0A2U8GVB7</accession>
<feature type="transmembrane region" description="Helical" evidence="7">
    <location>
        <begin position="77"/>
        <end position="96"/>
    </location>
</feature>
<evidence type="ECO:0000256" key="3">
    <source>
        <dbReference type="ARBA" id="ARBA00022448"/>
    </source>
</evidence>
<dbReference type="InterPro" id="IPR027469">
    <property type="entry name" value="Cation_efflux_TMD_sf"/>
</dbReference>
<evidence type="ECO:0000313" key="11">
    <source>
        <dbReference type="Proteomes" id="UP000244930"/>
    </source>
</evidence>
<dbReference type="GO" id="GO:0015093">
    <property type="term" value="F:ferrous iron transmembrane transporter activity"/>
    <property type="evidence" value="ECO:0007669"/>
    <property type="project" value="TreeGrafter"/>
</dbReference>
<feature type="domain" description="Cation efflux protein transmembrane" evidence="8">
    <location>
        <begin position="8"/>
        <end position="201"/>
    </location>
</feature>
<dbReference type="InterPro" id="IPR050291">
    <property type="entry name" value="CDF_Transporter"/>
</dbReference>
<comment type="similarity">
    <text evidence="2">Belongs to the cation diffusion facilitator (CDF) transporter (TC 2.A.4) family.</text>
</comment>
<protein>
    <submittedName>
        <fullName evidence="10">Cation-efflux pump</fullName>
    </submittedName>
</protein>
<dbReference type="InterPro" id="IPR036837">
    <property type="entry name" value="Cation_efflux_CTD_sf"/>
</dbReference>
<dbReference type="GO" id="GO:0006882">
    <property type="term" value="P:intracellular zinc ion homeostasis"/>
    <property type="evidence" value="ECO:0007669"/>
    <property type="project" value="TreeGrafter"/>
</dbReference>
<evidence type="ECO:0000256" key="7">
    <source>
        <dbReference type="SAM" id="Phobius"/>
    </source>
</evidence>
<dbReference type="GO" id="GO:0005886">
    <property type="term" value="C:plasma membrane"/>
    <property type="evidence" value="ECO:0007669"/>
    <property type="project" value="TreeGrafter"/>
</dbReference>
<dbReference type="SUPFAM" id="SSF161111">
    <property type="entry name" value="Cation efflux protein transmembrane domain-like"/>
    <property type="match status" value="1"/>
</dbReference>
<dbReference type="Pfam" id="PF01545">
    <property type="entry name" value="Cation_efflux"/>
    <property type="match status" value="1"/>
</dbReference>
<evidence type="ECO:0000256" key="2">
    <source>
        <dbReference type="ARBA" id="ARBA00008114"/>
    </source>
</evidence>
<feature type="domain" description="Cation efflux protein cytoplasmic" evidence="9">
    <location>
        <begin position="205"/>
        <end position="282"/>
    </location>
</feature>
<dbReference type="Pfam" id="PF16916">
    <property type="entry name" value="ZT_dimer"/>
    <property type="match status" value="1"/>
</dbReference>
<dbReference type="NCBIfam" id="TIGR01297">
    <property type="entry name" value="CDF"/>
    <property type="match status" value="1"/>
</dbReference>
<evidence type="ECO:0000313" key="10">
    <source>
        <dbReference type="EMBL" id="AWI77602.1"/>
    </source>
</evidence>
<comment type="subcellular location">
    <subcellularLocation>
        <location evidence="1">Membrane</location>
        <topology evidence="1">Multi-pass membrane protein</topology>
    </subcellularLocation>
</comment>